<gene>
    <name evidence="3" type="ORF">J437_LFUL008660</name>
</gene>
<dbReference type="SUPFAM" id="SSF54695">
    <property type="entry name" value="POZ domain"/>
    <property type="match status" value="1"/>
</dbReference>
<proteinExistence type="predicted"/>
<dbReference type="Pfam" id="PF11822">
    <property type="entry name" value="BTB_SANBR"/>
    <property type="match status" value="1"/>
</dbReference>
<dbReference type="EMBL" id="KZ308345">
    <property type="protein sequence ID" value="KAG8227867.1"/>
    <property type="molecule type" value="Genomic_DNA"/>
</dbReference>
<sequence>MAKSNADSSNLKFKTSGRNSPSRTSKRTTQQIKQDTAEKQTADIPLKDFLDFLRTAYQVNQAIEGVPHSLNHSVVVNWKELTCNNSFTQLFISHENYDILNSKKDEDFQKTSTESSQEVEKILKLKLNEVLNEGLLDSMIPYMLPKSSSQPIIKKPLASTETFKSQPDKATKLVKEAQPINICKEKYAARRKSSTTIDNTKHQKGEVEVEIHVCDEVRNLKKKFKCPQKLLVSKMGYFAEVTSGQKLEDMDISVHCDLNIFEWLMKWVRKDSLPEENWPQLDAGNVVSILVSASFLQMHPLENDCLTFLHDNSNEILKTSSNLSCLNDNILTKLSKLFSNSDVENLIDKKDKIQSRLYCKLITSLVDSKPDPSKGHFFKISSLFRCSKCDQLIMKEAQNKIPCLPQNMKMDRMGNVHFSHSRDPLWDLNDHIRSLRAEFESWRLVYWHLWGESHILNCTLCHFPFPLTQTPFCAHHLETPLFLSVGGRAPRGITLPVGHYPCCGARAFRYEPLPSRFGCHYSDHQPELLSKRDMNIWQIFSKHRSLVLGEHQTSSSPMERNLRTQSRKDQTARQEIEITGPARIIMDQNQPWWVGLHLAPHRPAHGLLTSIWDLYRHADQQTQPGSQEGKISGAVSRIMQQKRQVSVEENSSPTPLSSSSTGDSNSASSSEESSEGEGDWEGGGCTGEGTEDDCLAREWSERENKVANKRQQCAPSVGRWISATTGAIRKTLPSNMSTSSLPFHPRKARWMTKFSTRTNQDNQREREEKAMSWAVDILTRRTASGNPLQHKQRTIPLGGIYVKLEQEWREANGLNVQQPKTLHFTNRQRARIGR</sequence>
<keyword evidence="4" id="KW-1185">Reference proteome</keyword>
<dbReference type="InterPro" id="IPR045902">
    <property type="entry name" value="SANBR-like"/>
</dbReference>
<feature type="region of interest" description="Disordered" evidence="1">
    <location>
        <begin position="638"/>
        <end position="691"/>
    </location>
</feature>
<dbReference type="Gene3D" id="3.30.710.10">
    <property type="entry name" value="Potassium Channel Kv1.1, Chain A"/>
    <property type="match status" value="1"/>
</dbReference>
<feature type="compositionally biased region" description="Basic and acidic residues" evidence="1">
    <location>
        <begin position="560"/>
        <end position="573"/>
    </location>
</feature>
<dbReference type="PANTHER" id="PTHR20946">
    <property type="entry name" value="SANT AND BTB DOMAIN REGULATOR OF CLASS SWITCH RECOMBINATION"/>
    <property type="match status" value="1"/>
</dbReference>
<dbReference type="AlphaFoldDB" id="A0A8K0K3Y7"/>
<name>A0A8K0K3Y7_LADFU</name>
<evidence type="ECO:0000259" key="2">
    <source>
        <dbReference type="Pfam" id="PF11822"/>
    </source>
</evidence>
<dbReference type="PANTHER" id="PTHR20946:SF0">
    <property type="entry name" value="SANT AND BTB DOMAIN REGULATOR OF CLASS SWITCH RECOMBINATION"/>
    <property type="match status" value="1"/>
</dbReference>
<feature type="domain" description="SANT and BTB" evidence="2">
    <location>
        <begin position="209"/>
        <end position="306"/>
    </location>
</feature>
<comment type="caution">
    <text evidence="3">The sequence shown here is derived from an EMBL/GenBank/DDBJ whole genome shotgun (WGS) entry which is preliminary data.</text>
</comment>
<feature type="region of interest" description="Disordered" evidence="1">
    <location>
        <begin position="550"/>
        <end position="573"/>
    </location>
</feature>
<reference evidence="3" key="2">
    <citation type="submission" date="2017-10" db="EMBL/GenBank/DDBJ databases">
        <title>Ladona fulva Genome sequencing and assembly.</title>
        <authorList>
            <person name="Murali S."/>
            <person name="Richards S."/>
            <person name="Bandaranaike D."/>
            <person name="Bellair M."/>
            <person name="Blankenburg K."/>
            <person name="Chao H."/>
            <person name="Dinh H."/>
            <person name="Doddapaneni H."/>
            <person name="Dugan-Rocha S."/>
            <person name="Elkadiri S."/>
            <person name="Gnanaolivu R."/>
            <person name="Hernandez B."/>
            <person name="Skinner E."/>
            <person name="Javaid M."/>
            <person name="Lee S."/>
            <person name="Li M."/>
            <person name="Ming W."/>
            <person name="Munidasa M."/>
            <person name="Muniz J."/>
            <person name="Nguyen L."/>
            <person name="Hughes D."/>
            <person name="Osuji N."/>
            <person name="Pu L.-L."/>
            <person name="Puazo M."/>
            <person name="Qu C."/>
            <person name="Quiroz J."/>
            <person name="Raj R."/>
            <person name="Weissenberger G."/>
            <person name="Xin Y."/>
            <person name="Zou X."/>
            <person name="Han Y."/>
            <person name="Worley K."/>
            <person name="Muzny D."/>
            <person name="Gibbs R."/>
        </authorList>
    </citation>
    <scope>NUCLEOTIDE SEQUENCE</scope>
    <source>
        <strain evidence="3">Sampled in the wild</strain>
    </source>
</reference>
<feature type="region of interest" description="Disordered" evidence="1">
    <location>
        <begin position="1"/>
        <end position="39"/>
    </location>
</feature>
<accession>A0A8K0K3Y7</accession>
<evidence type="ECO:0000256" key="1">
    <source>
        <dbReference type="SAM" id="MobiDB-lite"/>
    </source>
</evidence>
<dbReference type="Proteomes" id="UP000792457">
    <property type="component" value="Unassembled WGS sequence"/>
</dbReference>
<protein>
    <recommendedName>
        <fullName evidence="2">SANT and BTB domain-containing protein</fullName>
    </recommendedName>
</protein>
<organism evidence="3 4">
    <name type="scientific">Ladona fulva</name>
    <name type="common">Scarce chaser dragonfly</name>
    <name type="synonym">Libellula fulva</name>
    <dbReference type="NCBI Taxonomy" id="123851"/>
    <lineage>
        <taxon>Eukaryota</taxon>
        <taxon>Metazoa</taxon>
        <taxon>Ecdysozoa</taxon>
        <taxon>Arthropoda</taxon>
        <taxon>Hexapoda</taxon>
        <taxon>Insecta</taxon>
        <taxon>Pterygota</taxon>
        <taxon>Palaeoptera</taxon>
        <taxon>Odonata</taxon>
        <taxon>Epiprocta</taxon>
        <taxon>Anisoptera</taxon>
        <taxon>Libelluloidea</taxon>
        <taxon>Libellulidae</taxon>
        <taxon>Ladona</taxon>
    </lineage>
</organism>
<dbReference type="OrthoDB" id="550012at2759"/>
<evidence type="ECO:0000313" key="3">
    <source>
        <dbReference type="EMBL" id="KAG8227867.1"/>
    </source>
</evidence>
<feature type="compositionally biased region" description="Polar residues" evidence="1">
    <location>
        <begin position="1"/>
        <end position="34"/>
    </location>
</feature>
<evidence type="ECO:0000313" key="4">
    <source>
        <dbReference type="Proteomes" id="UP000792457"/>
    </source>
</evidence>
<reference evidence="3" key="1">
    <citation type="submission" date="2013-04" db="EMBL/GenBank/DDBJ databases">
        <authorList>
            <person name="Qu J."/>
            <person name="Murali S.C."/>
            <person name="Bandaranaike D."/>
            <person name="Bellair M."/>
            <person name="Blankenburg K."/>
            <person name="Chao H."/>
            <person name="Dinh H."/>
            <person name="Doddapaneni H."/>
            <person name="Downs B."/>
            <person name="Dugan-Rocha S."/>
            <person name="Elkadiri S."/>
            <person name="Gnanaolivu R.D."/>
            <person name="Hernandez B."/>
            <person name="Javaid M."/>
            <person name="Jayaseelan J.C."/>
            <person name="Lee S."/>
            <person name="Li M."/>
            <person name="Ming W."/>
            <person name="Munidasa M."/>
            <person name="Muniz J."/>
            <person name="Nguyen L."/>
            <person name="Ongeri F."/>
            <person name="Osuji N."/>
            <person name="Pu L.-L."/>
            <person name="Puazo M."/>
            <person name="Qu C."/>
            <person name="Quiroz J."/>
            <person name="Raj R."/>
            <person name="Weissenberger G."/>
            <person name="Xin Y."/>
            <person name="Zou X."/>
            <person name="Han Y."/>
            <person name="Richards S."/>
            <person name="Worley K."/>
            <person name="Muzny D."/>
            <person name="Gibbs R."/>
        </authorList>
    </citation>
    <scope>NUCLEOTIDE SEQUENCE</scope>
    <source>
        <strain evidence="3">Sampled in the wild</strain>
    </source>
</reference>
<dbReference type="InterPro" id="IPR011333">
    <property type="entry name" value="SKP1/BTB/POZ_sf"/>
</dbReference>
<feature type="compositionally biased region" description="Low complexity" evidence="1">
    <location>
        <begin position="648"/>
        <end position="671"/>
    </location>
</feature>
<dbReference type="InterPro" id="IPR021777">
    <property type="entry name" value="SANBR_BTB"/>
</dbReference>